<evidence type="ECO:0000259" key="5">
    <source>
        <dbReference type="Pfam" id="PF00535"/>
    </source>
</evidence>
<dbReference type="SUPFAM" id="SSF53448">
    <property type="entry name" value="Nucleotide-diphospho-sugar transferases"/>
    <property type="match status" value="1"/>
</dbReference>
<dbReference type="EMBL" id="AM902716">
    <property type="protein sequence ID" value="CAP42730.1"/>
    <property type="molecule type" value="Genomic_DNA"/>
</dbReference>
<keyword evidence="4" id="KW-0812">Transmembrane</keyword>
<dbReference type="Pfam" id="PF00535">
    <property type="entry name" value="Glycos_transf_2"/>
    <property type="match status" value="1"/>
</dbReference>
<feature type="transmembrane region" description="Helical" evidence="4">
    <location>
        <begin position="298"/>
        <end position="319"/>
    </location>
</feature>
<accession>A9IMN4</accession>
<comment type="similarity">
    <text evidence="1">Belongs to the glycosyltransferase 2 family.</text>
</comment>
<evidence type="ECO:0000256" key="2">
    <source>
        <dbReference type="ARBA" id="ARBA00022676"/>
    </source>
</evidence>
<feature type="transmembrane region" description="Helical" evidence="4">
    <location>
        <begin position="246"/>
        <end position="263"/>
    </location>
</feature>
<dbReference type="InterPro" id="IPR029044">
    <property type="entry name" value="Nucleotide-diphossugar_trans"/>
</dbReference>
<sequence>MSGMTQPLAVSVVVPTRGRPQLLERCLQALLAQRFPAQAYEVIVCDDGADPLTRRQVQALDAPDGNGVRLRYLAAADTDGPAAARNLGWRNARGPVIAFTDDDTIAAPDWLAEGLRALRPDVQAVAGAIDMPIPDVPTDYERDAAGLARAEFVTANCFVRRSALEEAGGFDPRYTMAWREDSDLHFAMLERGMDVARAPRARVLHPVRNAPFAAGLRMQKKVMFDVLLYRKYPRLYRARIRRGPPWFYLAGALSLAGAVAAGLAGRGVACAALGMIWLGLTAWFFMRRLRGVSRRPAHVAELALTSAAIPVLSIAWRLVGMARFGLRFP</sequence>
<dbReference type="CDD" id="cd00761">
    <property type="entry name" value="Glyco_tranf_GTA_type"/>
    <property type="match status" value="1"/>
</dbReference>
<dbReference type="PANTHER" id="PTHR43179">
    <property type="entry name" value="RHAMNOSYLTRANSFERASE WBBL"/>
    <property type="match status" value="1"/>
</dbReference>
<dbReference type="Proteomes" id="UP000001225">
    <property type="component" value="Chromosome"/>
</dbReference>
<dbReference type="AlphaFoldDB" id="A9IMN4"/>
<name>A9IMN4_BORPD</name>
<keyword evidence="2" id="KW-0328">Glycosyltransferase</keyword>
<keyword evidence="7" id="KW-1185">Reference proteome</keyword>
<dbReference type="PANTHER" id="PTHR43179:SF12">
    <property type="entry name" value="GALACTOFURANOSYLTRANSFERASE GLFT2"/>
    <property type="match status" value="1"/>
</dbReference>
<proteinExistence type="inferred from homology"/>
<feature type="domain" description="Glycosyltransferase 2-like" evidence="5">
    <location>
        <begin position="11"/>
        <end position="142"/>
    </location>
</feature>
<dbReference type="InterPro" id="IPR001173">
    <property type="entry name" value="Glyco_trans_2-like"/>
</dbReference>
<dbReference type="GO" id="GO:0016757">
    <property type="term" value="F:glycosyltransferase activity"/>
    <property type="evidence" value="ECO:0007669"/>
    <property type="project" value="UniProtKB-KW"/>
</dbReference>
<evidence type="ECO:0000313" key="7">
    <source>
        <dbReference type="Proteomes" id="UP000001225"/>
    </source>
</evidence>
<evidence type="ECO:0000256" key="3">
    <source>
        <dbReference type="ARBA" id="ARBA00022679"/>
    </source>
</evidence>
<gene>
    <name evidence="6" type="ordered locus">Bpet2387</name>
</gene>
<evidence type="ECO:0000313" key="6">
    <source>
        <dbReference type="EMBL" id="CAP42730.1"/>
    </source>
</evidence>
<reference evidence="6 7" key="1">
    <citation type="journal article" date="2008" name="BMC Genomics">
        <title>The missing link: Bordetella petrii is endowed with both the metabolic versatility of environmental bacteria and virulence traits of pathogenic Bordetellae.</title>
        <authorList>
            <person name="Gross R."/>
            <person name="Guzman C.A."/>
            <person name="Sebaihia M."/>
            <person name="Martins Dos Santos V.A."/>
            <person name="Pieper D.H."/>
            <person name="Koebnik R."/>
            <person name="Lechner M."/>
            <person name="Bartels D."/>
            <person name="Buhrmester J."/>
            <person name="Choudhuri J.V."/>
            <person name="Ebensen T."/>
            <person name="Gaigalat L."/>
            <person name="Herrmann S."/>
            <person name="Khachane A.N."/>
            <person name="Larisch C."/>
            <person name="Link S."/>
            <person name="Linke B."/>
            <person name="Meyer F."/>
            <person name="Mormann S."/>
            <person name="Nakunst D."/>
            <person name="Rueckert C."/>
            <person name="Schneiker-Bekel S."/>
            <person name="Schulze K."/>
            <person name="Vorhoelter F.J."/>
            <person name="Yevsa T."/>
            <person name="Engle J.T."/>
            <person name="Goldman W.E."/>
            <person name="Puehler A."/>
            <person name="Goebel U.B."/>
            <person name="Goesmann A."/>
            <person name="Bloecker H."/>
            <person name="Kaiser O."/>
            <person name="Martinez-Arias R."/>
        </authorList>
    </citation>
    <scope>NUCLEOTIDE SEQUENCE [LARGE SCALE GENOMIC DNA]</scope>
    <source>
        <strain evidence="7">ATCC BAA-461 / DSM 12804 / CCUG 43448 / CIP 107267 / Se-1111R</strain>
    </source>
</reference>
<keyword evidence="4" id="KW-0472">Membrane</keyword>
<keyword evidence="3" id="KW-0808">Transferase</keyword>
<dbReference type="STRING" id="94624.Bpet2387"/>
<dbReference type="eggNOG" id="COG1216">
    <property type="taxonomic scope" value="Bacteria"/>
</dbReference>
<evidence type="ECO:0000256" key="4">
    <source>
        <dbReference type="SAM" id="Phobius"/>
    </source>
</evidence>
<dbReference type="KEGG" id="bpt:Bpet2387"/>
<feature type="transmembrane region" description="Helical" evidence="4">
    <location>
        <begin position="269"/>
        <end position="286"/>
    </location>
</feature>
<dbReference type="Gene3D" id="3.90.550.10">
    <property type="entry name" value="Spore Coat Polysaccharide Biosynthesis Protein SpsA, Chain A"/>
    <property type="match status" value="1"/>
</dbReference>
<organism evidence="6 7">
    <name type="scientific">Bordetella petrii (strain ATCC BAA-461 / DSM 12804 / CCUG 43448 / CIP 107267 / Se-1111R)</name>
    <dbReference type="NCBI Taxonomy" id="340100"/>
    <lineage>
        <taxon>Bacteria</taxon>
        <taxon>Pseudomonadati</taxon>
        <taxon>Pseudomonadota</taxon>
        <taxon>Betaproteobacteria</taxon>
        <taxon>Burkholderiales</taxon>
        <taxon>Alcaligenaceae</taxon>
        <taxon>Bordetella</taxon>
    </lineage>
</organism>
<protein>
    <submittedName>
        <fullName evidence="6">Glycosyltransferase</fullName>
    </submittedName>
</protein>
<keyword evidence="4" id="KW-1133">Transmembrane helix</keyword>
<evidence type="ECO:0000256" key="1">
    <source>
        <dbReference type="ARBA" id="ARBA00006739"/>
    </source>
</evidence>